<dbReference type="AlphaFoldDB" id="A0AAV8ZER3"/>
<dbReference type="EMBL" id="JAPWTK010000004">
    <property type="protein sequence ID" value="KAJ8961692.1"/>
    <property type="molecule type" value="Genomic_DNA"/>
</dbReference>
<keyword evidence="3" id="KW-1185">Reference proteome</keyword>
<organism evidence="2 3">
    <name type="scientific">Aromia moschata</name>
    <dbReference type="NCBI Taxonomy" id="1265417"/>
    <lineage>
        <taxon>Eukaryota</taxon>
        <taxon>Metazoa</taxon>
        <taxon>Ecdysozoa</taxon>
        <taxon>Arthropoda</taxon>
        <taxon>Hexapoda</taxon>
        <taxon>Insecta</taxon>
        <taxon>Pterygota</taxon>
        <taxon>Neoptera</taxon>
        <taxon>Endopterygota</taxon>
        <taxon>Coleoptera</taxon>
        <taxon>Polyphaga</taxon>
        <taxon>Cucujiformia</taxon>
        <taxon>Chrysomeloidea</taxon>
        <taxon>Cerambycidae</taxon>
        <taxon>Cerambycinae</taxon>
        <taxon>Callichromatini</taxon>
        <taxon>Aromia</taxon>
    </lineage>
</organism>
<comment type="caution">
    <text evidence="2">The sequence shown here is derived from an EMBL/GenBank/DDBJ whole genome shotgun (WGS) entry which is preliminary data.</text>
</comment>
<sequence length="97" mass="11115">MRHLEKVQLDSNISELEQKQNLFETLPEIKEEIPDFVLDDHFMKNDFTSDEESIIGTNIRLDVKNDSDSSEDLDSSLKNEVRKNRRKASGSSKSSTA</sequence>
<accession>A0AAV8ZER3</accession>
<name>A0AAV8ZER3_9CUCU</name>
<gene>
    <name evidence="2" type="ORF">NQ318_021291</name>
</gene>
<reference evidence="2" key="1">
    <citation type="journal article" date="2023" name="Insect Mol. Biol.">
        <title>Genome sequencing provides insights into the evolution of gene families encoding plant cell wall-degrading enzymes in longhorned beetles.</title>
        <authorList>
            <person name="Shin N.R."/>
            <person name="Okamura Y."/>
            <person name="Kirsch R."/>
            <person name="Pauchet Y."/>
        </authorList>
    </citation>
    <scope>NUCLEOTIDE SEQUENCE</scope>
    <source>
        <strain evidence="2">AMC_N1</strain>
    </source>
</reference>
<feature type="region of interest" description="Disordered" evidence="1">
    <location>
        <begin position="64"/>
        <end position="97"/>
    </location>
</feature>
<proteinExistence type="predicted"/>
<evidence type="ECO:0000256" key="1">
    <source>
        <dbReference type="SAM" id="MobiDB-lite"/>
    </source>
</evidence>
<dbReference type="Proteomes" id="UP001162162">
    <property type="component" value="Unassembled WGS sequence"/>
</dbReference>
<evidence type="ECO:0000313" key="2">
    <source>
        <dbReference type="EMBL" id="KAJ8961692.1"/>
    </source>
</evidence>
<protein>
    <submittedName>
        <fullName evidence="2">Uncharacterized protein</fullName>
    </submittedName>
</protein>
<evidence type="ECO:0000313" key="3">
    <source>
        <dbReference type="Proteomes" id="UP001162162"/>
    </source>
</evidence>